<sequence length="94" mass="10639">MTDDRHVICSPGDEATAEFDVASVPPLHEGWQRSFVLWMWGYVNGTAPMTLTGGYLGPHPHRAMPNFPYDPAKNPPARVSEYDRVWTTRLVGRR</sequence>
<name>A0ABS5BM90_9BACT</name>
<dbReference type="Proteomes" id="UP000676565">
    <property type="component" value="Unassembled WGS sequence"/>
</dbReference>
<organism evidence="1 2">
    <name type="scientific">Gemmata palustris</name>
    <dbReference type="NCBI Taxonomy" id="2822762"/>
    <lineage>
        <taxon>Bacteria</taxon>
        <taxon>Pseudomonadati</taxon>
        <taxon>Planctomycetota</taxon>
        <taxon>Planctomycetia</taxon>
        <taxon>Gemmatales</taxon>
        <taxon>Gemmataceae</taxon>
        <taxon>Gemmata</taxon>
    </lineage>
</organism>
<dbReference type="EMBL" id="JAGKQQ010000001">
    <property type="protein sequence ID" value="MBP3954826.1"/>
    <property type="molecule type" value="Genomic_DNA"/>
</dbReference>
<evidence type="ECO:0000313" key="2">
    <source>
        <dbReference type="Proteomes" id="UP000676565"/>
    </source>
</evidence>
<gene>
    <name evidence="1" type="ORF">J8F10_05960</name>
</gene>
<proteinExistence type="predicted"/>
<evidence type="ECO:0000313" key="1">
    <source>
        <dbReference type="EMBL" id="MBP3954826.1"/>
    </source>
</evidence>
<protein>
    <submittedName>
        <fullName evidence="1">Uncharacterized protein</fullName>
    </submittedName>
</protein>
<keyword evidence="2" id="KW-1185">Reference proteome</keyword>
<reference evidence="1 2" key="1">
    <citation type="submission" date="2021-04" db="EMBL/GenBank/DDBJ databases">
        <authorList>
            <person name="Ivanova A."/>
        </authorList>
    </citation>
    <scope>NUCLEOTIDE SEQUENCE [LARGE SCALE GENOMIC DNA]</scope>
    <source>
        <strain evidence="1 2">G18</strain>
    </source>
</reference>
<accession>A0ABS5BM90</accession>
<dbReference type="RefSeq" id="WP_210652937.1">
    <property type="nucleotide sequence ID" value="NZ_JAGKQQ010000001.1"/>
</dbReference>
<comment type="caution">
    <text evidence="1">The sequence shown here is derived from an EMBL/GenBank/DDBJ whole genome shotgun (WGS) entry which is preliminary data.</text>
</comment>